<comment type="caution">
    <text evidence="2">The sequence shown here is derived from an EMBL/GenBank/DDBJ whole genome shotgun (WGS) entry which is preliminary data.</text>
</comment>
<dbReference type="InterPro" id="IPR003105">
    <property type="entry name" value="SRA_YDG"/>
</dbReference>
<dbReference type="GO" id="GO:0061630">
    <property type="term" value="F:ubiquitin protein ligase activity"/>
    <property type="evidence" value="ECO:0007669"/>
    <property type="project" value="TreeGrafter"/>
</dbReference>
<dbReference type="OrthoDB" id="67788at2"/>
<proteinExistence type="predicted"/>
<dbReference type="Proteomes" id="UP000270291">
    <property type="component" value="Unassembled WGS sequence"/>
</dbReference>
<keyword evidence="3" id="KW-1185">Reference proteome</keyword>
<dbReference type="GO" id="GO:0044027">
    <property type="term" value="P:negative regulation of gene expression via chromosomal CpG island methylation"/>
    <property type="evidence" value="ECO:0007669"/>
    <property type="project" value="TreeGrafter"/>
</dbReference>
<dbReference type="Gene3D" id="2.30.280.10">
    <property type="entry name" value="SRA-YDG"/>
    <property type="match status" value="1"/>
</dbReference>
<dbReference type="PANTHER" id="PTHR14140">
    <property type="entry name" value="E3 UBIQUITIN-PROTEIN LIGASE UHRF-RELATED"/>
    <property type="match status" value="1"/>
</dbReference>
<dbReference type="InterPro" id="IPR015947">
    <property type="entry name" value="PUA-like_sf"/>
</dbReference>
<organism evidence="2 3">
    <name type="scientific">Hymenobacter perfusus</name>
    <dbReference type="NCBI Taxonomy" id="1236770"/>
    <lineage>
        <taxon>Bacteria</taxon>
        <taxon>Pseudomonadati</taxon>
        <taxon>Bacteroidota</taxon>
        <taxon>Cytophagia</taxon>
        <taxon>Cytophagales</taxon>
        <taxon>Hymenobacteraceae</taxon>
        <taxon>Hymenobacter</taxon>
    </lineage>
</organism>
<dbReference type="EMBL" id="RWIU01000001">
    <property type="protein sequence ID" value="RSK45823.1"/>
    <property type="molecule type" value="Genomic_DNA"/>
</dbReference>
<evidence type="ECO:0000259" key="1">
    <source>
        <dbReference type="PROSITE" id="PS51015"/>
    </source>
</evidence>
<gene>
    <name evidence="2" type="ORF">EI293_01210</name>
</gene>
<dbReference type="Pfam" id="PF02182">
    <property type="entry name" value="SAD_SRA"/>
    <property type="match status" value="1"/>
</dbReference>
<sequence>MSPPHRLPIFGHISYYRPGDVLENRLALSRAGLHRPPRTGVSGSEAEGAESIILANQYEDDDFQEAIITYSGSGGRNPRTGRQTTHQQMTGRNVMLRRSLETGRPVRVFRKINDITGSGYRYEGLYRVVGAVYEPGKSGFRVWKFRLEPDSLKL</sequence>
<name>A0A428KH99_9BACT</name>
<dbReference type="SMART" id="SM00466">
    <property type="entry name" value="SRA"/>
    <property type="match status" value="1"/>
</dbReference>
<evidence type="ECO:0000313" key="3">
    <source>
        <dbReference type="Proteomes" id="UP000270291"/>
    </source>
</evidence>
<accession>A0A428KH99</accession>
<reference evidence="2 3" key="1">
    <citation type="submission" date="2018-12" db="EMBL/GenBank/DDBJ databases">
        <authorList>
            <person name="Feng G."/>
            <person name="Zhu H."/>
        </authorList>
    </citation>
    <scope>NUCLEOTIDE SEQUENCE [LARGE SCALE GENOMIC DNA]</scope>
    <source>
        <strain evidence="2 3">LMG 26000</strain>
    </source>
</reference>
<dbReference type="GO" id="GO:0016567">
    <property type="term" value="P:protein ubiquitination"/>
    <property type="evidence" value="ECO:0007669"/>
    <property type="project" value="TreeGrafter"/>
</dbReference>
<dbReference type="InterPro" id="IPR045134">
    <property type="entry name" value="UHRF1/2-like"/>
</dbReference>
<protein>
    <recommendedName>
        <fullName evidence="1">YDG domain-containing protein</fullName>
    </recommendedName>
</protein>
<dbReference type="PROSITE" id="PS51015">
    <property type="entry name" value="YDG"/>
    <property type="match status" value="1"/>
</dbReference>
<dbReference type="InterPro" id="IPR036987">
    <property type="entry name" value="SRA-YDG_sf"/>
</dbReference>
<dbReference type="AlphaFoldDB" id="A0A428KH99"/>
<dbReference type="PANTHER" id="PTHR14140:SF27">
    <property type="entry name" value="OS04G0289800 PROTEIN"/>
    <property type="match status" value="1"/>
</dbReference>
<evidence type="ECO:0000313" key="2">
    <source>
        <dbReference type="EMBL" id="RSK45823.1"/>
    </source>
</evidence>
<feature type="domain" description="YDG" evidence="1">
    <location>
        <begin position="11"/>
        <end position="149"/>
    </location>
</feature>
<dbReference type="SUPFAM" id="SSF88697">
    <property type="entry name" value="PUA domain-like"/>
    <property type="match status" value="1"/>
</dbReference>